<dbReference type="InterPro" id="IPR000212">
    <property type="entry name" value="DNA_helicase_UvrD/REP"/>
</dbReference>
<keyword evidence="3" id="KW-0227">DNA damage</keyword>
<dbReference type="Pfam" id="PF00580">
    <property type="entry name" value="UvrD-helicase"/>
    <property type="match status" value="1"/>
</dbReference>
<dbReference type="GO" id="GO:0043138">
    <property type="term" value="F:3'-5' DNA helicase activity"/>
    <property type="evidence" value="ECO:0007669"/>
    <property type="project" value="UniProtKB-EC"/>
</dbReference>
<evidence type="ECO:0000313" key="19">
    <source>
        <dbReference type="EMBL" id="GGE10687.1"/>
    </source>
</evidence>
<evidence type="ECO:0000256" key="15">
    <source>
        <dbReference type="PROSITE-ProRule" id="PRU00560"/>
    </source>
</evidence>
<evidence type="ECO:0000256" key="13">
    <source>
        <dbReference type="ARBA" id="ARBA00034923"/>
    </source>
</evidence>
<accession>A0A917E6X4</accession>
<comment type="caution">
    <text evidence="19">The sequence shown here is derived from an EMBL/GenBank/DDBJ whole genome shotgun (WGS) entry which is preliminary data.</text>
</comment>
<keyword evidence="8" id="KW-0238">DNA-binding</keyword>
<dbReference type="RefSeq" id="WP_188762460.1">
    <property type="nucleotide sequence ID" value="NZ_BMJM01000005.1"/>
</dbReference>
<dbReference type="PANTHER" id="PTHR11070:SF2">
    <property type="entry name" value="ATP-DEPENDENT DNA HELICASE SRS2"/>
    <property type="match status" value="1"/>
</dbReference>
<evidence type="ECO:0000256" key="11">
    <source>
        <dbReference type="ARBA" id="ARBA00034617"/>
    </source>
</evidence>
<evidence type="ECO:0000256" key="8">
    <source>
        <dbReference type="ARBA" id="ARBA00023125"/>
    </source>
</evidence>
<keyword evidence="7 15" id="KW-0067">ATP-binding</keyword>
<keyword evidence="5 15" id="KW-0347">Helicase</keyword>
<dbReference type="InterPro" id="IPR014151">
    <property type="entry name" value="DNA_helicase_AddA"/>
</dbReference>
<comment type="catalytic activity">
    <reaction evidence="11">
        <text>Couples ATP hydrolysis with the unwinding of duplex DNA by translocating in the 3'-5' direction.</text>
        <dbReference type="EC" id="5.6.2.4"/>
    </reaction>
</comment>
<reference evidence="19" key="2">
    <citation type="submission" date="2020-09" db="EMBL/GenBank/DDBJ databases">
        <authorList>
            <person name="Sun Q."/>
            <person name="Zhou Y."/>
        </authorList>
    </citation>
    <scope>NUCLEOTIDE SEQUENCE</scope>
    <source>
        <strain evidence="19">CGMCC 1.15519</strain>
    </source>
</reference>
<proteinExistence type="predicted"/>
<evidence type="ECO:0000256" key="12">
    <source>
        <dbReference type="ARBA" id="ARBA00034808"/>
    </source>
</evidence>
<evidence type="ECO:0000256" key="2">
    <source>
        <dbReference type="ARBA" id="ARBA00022741"/>
    </source>
</evidence>
<dbReference type="GO" id="GO:0005524">
    <property type="term" value="F:ATP binding"/>
    <property type="evidence" value="ECO:0007669"/>
    <property type="project" value="UniProtKB-UniRule"/>
</dbReference>
<dbReference type="GO" id="GO:0000725">
    <property type="term" value="P:recombinational repair"/>
    <property type="evidence" value="ECO:0007669"/>
    <property type="project" value="TreeGrafter"/>
</dbReference>
<evidence type="ECO:0000313" key="20">
    <source>
        <dbReference type="Proteomes" id="UP000635071"/>
    </source>
</evidence>
<dbReference type="EMBL" id="BMJM01000005">
    <property type="protein sequence ID" value="GGE10687.1"/>
    <property type="molecule type" value="Genomic_DNA"/>
</dbReference>
<keyword evidence="9" id="KW-0234">DNA repair</keyword>
<dbReference type="EC" id="5.6.2.4" evidence="12"/>
<gene>
    <name evidence="19" type="ORF">GCM10011529_16340</name>
</gene>
<dbReference type="Gene3D" id="3.40.50.300">
    <property type="entry name" value="P-loop containing nucleotide triphosphate hydrolases"/>
    <property type="match status" value="4"/>
</dbReference>
<dbReference type="PROSITE" id="PS51198">
    <property type="entry name" value="UVRD_HELICASE_ATP_BIND"/>
    <property type="match status" value="1"/>
</dbReference>
<protein>
    <recommendedName>
        <fullName evidence="12">DNA 3'-5' helicase</fullName>
        <ecNumber evidence="12">5.6.2.4</ecNumber>
    </recommendedName>
    <alternativeName>
        <fullName evidence="13">DNA 3'-5' helicase II</fullName>
    </alternativeName>
</protein>
<feature type="region of interest" description="Disordered" evidence="16">
    <location>
        <begin position="522"/>
        <end position="550"/>
    </location>
</feature>
<dbReference type="PROSITE" id="PS51217">
    <property type="entry name" value="UVRD_HELICASE_CTER"/>
    <property type="match status" value="1"/>
</dbReference>
<dbReference type="InterPro" id="IPR011604">
    <property type="entry name" value="PDDEXK-like_dom_sf"/>
</dbReference>
<evidence type="ECO:0000259" key="18">
    <source>
        <dbReference type="PROSITE" id="PS51217"/>
    </source>
</evidence>
<evidence type="ECO:0000256" key="4">
    <source>
        <dbReference type="ARBA" id="ARBA00022801"/>
    </source>
</evidence>
<name>A0A917E6X4_9SPHN</name>
<feature type="domain" description="UvrD-like helicase C-terminal" evidence="18">
    <location>
        <begin position="497"/>
        <end position="790"/>
    </location>
</feature>
<evidence type="ECO:0000259" key="17">
    <source>
        <dbReference type="PROSITE" id="PS51198"/>
    </source>
</evidence>
<comment type="catalytic activity">
    <reaction evidence="14">
        <text>ATP + H2O = ADP + phosphate + H(+)</text>
        <dbReference type="Rhea" id="RHEA:13065"/>
        <dbReference type="ChEBI" id="CHEBI:15377"/>
        <dbReference type="ChEBI" id="CHEBI:15378"/>
        <dbReference type="ChEBI" id="CHEBI:30616"/>
        <dbReference type="ChEBI" id="CHEBI:43474"/>
        <dbReference type="ChEBI" id="CHEBI:456216"/>
        <dbReference type="EC" id="5.6.2.4"/>
    </reaction>
</comment>
<evidence type="ECO:0000256" key="14">
    <source>
        <dbReference type="ARBA" id="ARBA00048988"/>
    </source>
</evidence>
<dbReference type="InterPro" id="IPR014017">
    <property type="entry name" value="DNA_helicase_UvrD-like_C"/>
</dbReference>
<keyword evidence="6" id="KW-0269">Exonuclease</keyword>
<dbReference type="NCBIfam" id="TIGR02784">
    <property type="entry name" value="addA_alphas"/>
    <property type="match status" value="1"/>
</dbReference>
<dbReference type="Gene3D" id="3.90.320.10">
    <property type="match status" value="1"/>
</dbReference>
<dbReference type="Pfam" id="PF12705">
    <property type="entry name" value="PDDEXK_1"/>
    <property type="match status" value="1"/>
</dbReference>
<feature type="compositionally biased region" description="Acidic residues" evidence="16">
    <location>
        <begin position="532"/>
        <end position="547"/>
    </location>
</feature>
<keyword evidence="20" id="KW-1185">Reference proteome</keyword>
<keyword evidence="2 15" id="KW-0547">Nucleotide-binding</keyword>
<dbReference type="InterPro" id="IPR027417">
    <property type="entry name" value="P-loop_NTPase"/>
</dbReference>
<dbReference type="InterPro" id="IPR011335">
    <property type="entry name" value="Restrct_endonuc-II-like"/>
</dbReference>
<evidence type="ECO:0000256" key="16">
    <source>
        <dbReference type="SAM" id="MobiDB-lite"/>
    </source>
</evidence>
<keyword evidence="1" id="KW-0540">Nuclease</keyword>
<dbReference type="Pfam" id="PF13361">
    <property type="entry name" value="UvrD_C"/>
    <property type="match status" value="1"/>
</dbReference>
<dbReference type="GO" id="GO:0005829">
    <property type="term" value="C:cytosol"/>
    <property type="evidence" value="ECO:0007669"/>
    <property type="project" value="TreeGrafter"/>
</dbReference>
<feature type="domain" description="UvrD-like helicase ATP-binding" evidence="17">
    <location>
        <begin position="7"/>
        <end position="481"/>
    </location>
</feature>
<dbReference type="SUPFAM" id="SSF52980">
    <property type="entry name" value="Restriction endonuclease-like"/>
    <property type="match status" value="1"/>
</dbReference>
<evidence type="ECO:0000256" key="7">
    <source>
        <dbReference type="ARBA" id="ARBA00022840"/>
    </source>
</evidence>
<evidence type="ECO:0000256" key="6">
    <source>
        <dbReference type="ARBA" id="ARBA00022839"/>
    </source>
</evidence>
<dbReference type="AlphaFoldDB" id="A0A917E6X4"/>
<dbReference type="GO" id="GO:0004527">
    <property type="term" value="F:exonuclease activity"/>
    <property type="evidence" value="ECO:0007669"/>
    <property type="project" value="UniProtKB-KW"/>
</dbReference>
<evidence type="ECO:0000256" key="9">
    <source>
        <dbReference type="ARBA" id="ARBA00023204"/>
    </source>
</evidence>
<reference evidence="19" key="1">
    <citation type="journal article" date="2014" name="Int. J. Syst. Evol. Microbiol.">
        <title>Complete genome sequence of Corynebacterium casei LMG S-19264T (=DSM 44701T), isolated from a smear-ripened cheese.</title>
        <authorList>
            <consortium name="US DOE Joint Genome Institute (JGI-PGF)"/>
            <person name="Walter F."/>
            <person name="Albersmeier A."/>
            <person name="Kalinowski J."/>
            <person name="Ruckert C."/>
        </authorList>
    </citation>
    <scope>NUCLEOTIDE SEQUENCE</scope>
    <source>
        <strain evidence="19">CGMCC 1.15519</strain>
    </source>
</reference>
<evidence type="ECO:0000256" key="3">
    <source>
        <dbReference type="ARBA" id="ARBA00022763"/>
    </source>
</evidence>
<evidence type="ECO:0000256" key="5">
    <source>
        <dbReference type="ARBA" id="ARBA00022806"/>
    </source>
</evidence>
<dbReference type="GO" id="GO:0003677">
    <property type="term" value="F:DNA binding"/>
    <property type="evidence" value="ECO:0007669"/>
    <property type="project" value="UniProtKB-KW"/>
</dbReference>
<sequence>MIAGKRLLPLMDAQASAAAPDVHAWVAASAGTGKTQVLSARVLRLLLQGTPPHAILCLTFTKLAAAEMQTRVFDRLASWARCSDEALAADLTALRAGDDAEMGGRARRLFAQVLDAPQGLAVQTIHAFAQGLIASFPVEAGVAPGFATLDDRGGAVLRRRLLAEAIERADAEGDGGFLGDLAAISIAGGEMQLGSVAQRLGGHAEALAGLRLEGIEPMLRRGFGLASDSDAAGAAKTGLARIDRGGLQRLAAALAAAGNDNAVKLAAGLTDWLGTAEPGVEAIYKLFVTADDTPRKTMVPKAADLRDPSLKDLCAQTGLMLIELAAEQRLYAVAAHAACHLRVGKRLAADWALAKARLGVVDYDDMIAAAERLLLAPGAAEWVRYKLDQRIDHVLVDEAQDTNGRQWRIVEALSSEFFDGEGARDVQRTLFVVGDYKQAIFSFQGSDPKIYRDKREHFEALASDSRELWRNIDLATNFRSVPAVLEVVDAVADVLGHPALDPLGHVPRHQAHRAEGAGYVTLWPPMETDAGGGDDDGGGDSESDDDSEGVRAPKAEIALAHQIAERIAGWLDPRKPMILPARGVPVRPQDILVLVRSRSAFSGALVAALHVHGVPVAGVDRLKLTEPLAVADMLALARFALQPADDLTLAALLVSPFINLDHERLFALADEREGNLWQRVRDSGDPLVLAAREWLTEMLGFADFAAPYEFFERVLSGKLQGRAKLLARLGEEARDAIDAVLDQALAFEAANAPSLQGFLAWVEGDDIEIKRDPDAPLDAVRLMTVHGAKGLQAPVVIMADATKARRAEREAPVMMAFDGGPPLPVFVGSRKALGGRLGDAIQQADEDAEREHCRLLYVALTRAEDLLFIGGALGPGKTEAPEGSWYAIVKSAMEGLDIETDDEGAMCFATGVPMERKPVEAVIRPEAAVTLPAWAREMPAEEARPPRPLSPSAIAADDVAAPPASAASKLAARRGSALHALFERLPDIDPTRRREVGEAWCRMSVPDLDAGAITATVLGILDDPRFAAVFAPGALVEAPVAAVVEGIVIAGKVDRLLVAAAEVLVVDFKTGRRVPADADAVEPYHLKQMAAYVAALAKVFPDRPVRAALLYTEGPAIIDLPDALLALHVPQAELSLKLRADTPISPA</sequence>
<dbReference type="SUPFAM" id="SSF52540">
    <property type="entry name" value="P-loop containing nucleoside triphosphate hydrolases"/>
    <property type="match status" value="1"/>
</dbReference>
<evidence type="ECO:0000256" key="1">
    <source>
        <dbReference type="ARBA" id="ARBA00022722"/>
    </source>
</evidence>
<dbReference type="InterPro" id="IPR014016">
    <property type="entry name" value="UvrD-like_ATP-bd"/>
</dbReference>
<evidence type="ECO:0000256" key="10">
    <source>
        <dbReference type="ARBA" id="ARBA00023235"/>
    </source>
</evidence>
<dbReference type="InterPro" id="IPR038726">
    <property type="entry name" value="PDDEXK_AddAB-type"/>
</dbReference>
<dbReference type="Proteomes" id="UP000635071">
    <property type="component" value="Unassembled WGS sequence"/>
</dbReference>
<feature type="binding site" evidence="15">
    <location>
        <begin position="28"/>
        <end position="35"/>
    </location>
    <ligand>
        <name>ATP</name>
        <dbReference type="ChEBI" id="CHEBI:30616"/>
    </ligand>
</feature>
<keyword evidence="4 15" id="KW-0378">Hydrolase</keyword>
<keyword evidence="10" id="KW-0413">Isomerase</keyword>
<dbReference type="GO" id="GO:0033202">
    <property type="term" value="C:DNA helicase complex"/>
    <property type="evidence" value="ECO:0007669"/>
    <property type="project" value="TreeGrafter"/>
</dbReference>
<dbReference type="PANTHER" id="PTHR11070">
    <property type="entry name" value="UVRD / RECB / PCRA DNA HELICASE FAMILY MEMBER"/>
    <property type="match status" value="1"/>
</dbReference>
<organism evidence="19 20">
    <name type="scientific">Sandarakinorhabdus glacialis</name>
    <dbReference type="NCBI Taxonomy" id="1614636"/>
    <lineage>
        <taxon>Bacteria</taxon>
        <taxon>Pseudomonadati</taxon>
        <taxon>Pseudomonadota</taxon>
        <taxon>Alphaproteobacteria</taxon>
        <taxon>Sphingomonadales</taxon>
        <taxon>Sphingosinicellaceae</taxon>
        <taxon>Sandarakinorhabdus</taxon>
    </lineage>
</organism>